<dbReference type="RefSeq" id="WP_227228321.1">
    <property type="nucleotide sequence ID" value="NZ_JAJCVJ010000001.1"/>
</dbReference>
<reference evidence="2 3" key="1">
    <citation type="journal article" date="2019" name="Int. J. Syst. Evol. Microbiol.">
        <title>The Global Catalogue of Microorganisms (GCM) 10K type strain sequencing project: providing services to taxonomists for standard genome sequencing and annotation.</title>
        <authorList>
            <consortium name="The Broad Institute Genomics Platform"/>
            <consortium name="The Broad Institute Genome Sequencing Center for Infectious Disease"/>
            <person name="Wu L."/>
            <person name="Ma J."/>
        </authorList>
    </citation>
    <scope>NUCLEOTIDE SEQUENCE [LARGE SCALE GENOMIC DNA]</scope>
    <source>
        <strain evidence="2 3">CGMCC 1.12237</strain>
    </source>
</reference>
<feature type="transmembrane region" description="Helical" evidence="1">
    <location>
        <begin position="7"/>
        <end position="27"/>
    </location>
</feature>
<evidence type="ECO:0000256" key="1">
    <source>
        <dbReference type="SAM" id="Phobius"/>
    </source>
</evidence>
<feature type="transmembrane region" description="Helical" evidence="1">
    <location>
        <begin position="39"/>
        <end position="57"/>
    </location>
</feature>
<evidence type="ECO:0000313" key="3">
    <source>
        <dbReference type="Proteomes" id="UP001596201"/>
    </source>
</evidence>
<dbReference type="EMBL" id="JBHSKX010000001">
    <property type="protein sequence ID" value="MFC5366328.1"/>
    <property type="molecule type" value="Genomic_DNA"/>
</dbReference>
<dbReference type="Proteomes" id="UP001596201">
    <property type="component" value="Unassembled WGS sequence"/>
</dbReference>
<sequence>MARTPREYLWILTFAVLVVFAVPWFLWGDGRVVAGLPLWLWWHIGWMCLASGVFYLFTRSAWDRGMGVEA</sequence>
<dbReference type="AlphaFoldDB" id="A0ABD5R8J9"/>
<dbReference type="Pfam" id="PF11755">
    <property type="entry name" value="DUF3311"/>
    <property type="match status" value="1"/>
</dbReference>
<evidence type="ECO:0000313" key="2">
    <source>
        <dbReference type="EMBL" id="MFC5366328.1"/>
    </source>
</evidence>
<proteinExistence type="predicted"/>
<organism evidence="2 3">
    <name type="scientific">Salinirubrum litoreum</name>
    <dbReference type="NCBI Taxonomy" id="1126234"/>
    <lineage>
        <taxon>Archaea</taxon>
        <taxon>Methanobacteriati</taxon>
        <taxon>Methanobacteriota</taxon>
        <taxon>Stenosarchaea group</taxon>
        <taxon>Halobacteria</taxon>
        <taxon>Halobacteriales</taxon>
        <taxon>Haloferacaceae</taxon>
        <taxon>Salinirubrum</taxon>
    </lineage>
</organism>
<keyword evidence="1" id="KW-1133">Transmembrane helix</keyword>
<keyword evidence="1" id="KW-0472">Membrane</keyword>
<protein>
    <submittedName>
        <fullName evidence="2">DUF3311 domain-containing protein</fullName>
    </submittedName>
</protein>
<name>A0ABD5R8J9_9EURY</name>
<dbReference type="InterPro" id="IPR021741">
    <property type="entry name" value="DUF3311"/>
</dbReference>
<keyword evidence="1" id="KW-0812">Transmembrane</keyword>
<keyword evidence="3" id="KW-1185">Reference proteome</keyword>
<comment type="caution">
    <text evidence="2">The sequence shown here is derived from an EMBL/GenBank/DDBJ whole genome shotgun (WGS) entry which is preliminary data.</text>
</comment>
<gene>
    <name evidence="2" type="ORF">ACFPJ5_05210</name>
</gene>
<accession>A0ABD5R8J9</accession>